<dbReference type="RefSeq" id="WP_041113360.1">
    <property type="nucleotide sequence ID" value="NZ_JARTHD010000020.1"/>
</dbReference>
<evidence type="ECO:0000313" key="4">
    <source>
        <dbReference type="Proteomes" id="UP000031982"/>
    </source>
</evidence>
<dbReference type="InterPro" id="IPR025672">
    <property type="entry name" value="Sigma_reg_C_dom"/>
</dbReference>
<dbReference type="EMBL" id="JXLP01000002">
    <property type="protein sequence ID" value="KIL80093.1"/>
    <property type="molecule type" value="Genomic_DNA"/>
</dbReference>
<proteinExistence type="predicted"/>
<sequence>MKDRSIFEQDDSFSELMKKAKRKSIKRNIIISLFVSISVLVVLWLLLYIGQHFMYERMYEDAEETNDYYHMYGANVYPNGASYDYFFVAGRSNASTYKKVNGHLINWDFKSNFHTILGTKASINTAVLIDRNDSTYKNNYKMVNFHLPNEKTIHDDLSYLKTLPDFYSVEAALSFHEEMTLSEVNKVFPEASWVWLLQDHLYRNASSLKETYQDNTLSVKRDFSEVDGDHALGFSVEANKAFKKGAKQYITFLEERSDSLAGAKEALQMLKQQDLDQIPVAGVILTGTAEEVLPYATKAPVRVVRTGVIIPY</sequence>
<keyword evidence="1" id="KW-0812">Transmembrane</keyword>
<protein>
    <recommendedName>
        <fullName evidence="2">Sigma factor regulator C-terminal domain-containing protein</fullName>
    </recommendedName>
</protein>
<feature type="domain" description="Sigma factor regulator C-terminal" evidence="2">
    <location>
        <begin position="160"/>
        <end position="303"/>
    </location>
</feature>
<evidence type="ECO:0000259" key="2">
    <source>
        <dbReference type="Pfam" id="PF13791"/>
    </source>
</evidence>
<keyword evidence="1" id="KW-1133">Transmembrane helix</keyword>
<feature type="transmembrane region" description="Helical" evidence="1">
    <location>
        <begin position="29"/>
        <end position="49"/>
    </location>
</feature>
<evidence type="ECO:0000256" key="1">
    <source>
        <dbReference type="SAM" id="Phobius"/>
    </source>
</evidence>
<keyword evidence="4" id="KW-1185">Reference proteome</keyword>
<organism evidence="3 4">
    <name type="scientific">Bacillus badius</name>
    <dbReference type="NCBI Taxonomy" id="1455"/>
    <lineage>
        <taxon>Bacteria</taxon>
        <taxon>Bacillati</taxon>
        <taxon>Bacillota</taxon>
        <taxon>Bacilli</taxon>
        <taxon>Bacillales</taxon>
        <taxon>Bacillaceae</taxon>
        <taxon>Pseudobacillus</taxon>
    </lineage>
</organism>
<gene>
    <name evidence="3" type="ORF">SD77_2547</name>
</gene>
<accession>A0ABR5AZD9</accession>
<dbReference type="Proteomes" id="UP000031982">
    <property type="component" value="Unassembled WGS sequence"/>
</dbReference>
<dbReference type="Pfam" id="PF13791">
    <property type="entry name" value="Sigma_reg_C"/>
    <property type="match status" value="1"/>
</dbReference>
<keyword evidence="1" id="KW-0472">Membrane</keyword>
<comment type="caution">
    <text evidence="3">The sequence shown here is derived from an EMBL/GenBank/DDBJ whole genome shotgun (WGS) entry which is preliminary data.</text>
</comment>
<reference evidence="3 4" key="1">
    <citation type="submission" date="2015-01" db="EMBL/GenBank/DDBJ databases">
        <title>Genome Assembly of Bacillus badius MTCC 1458.</title>
        <authorList>
            <person name="Verma A."/>
            <person name="Khatri I."/>
            <person name="Mual P."/>
            <person name="Subramanian S."/>
            <person name="Krishnamurthi S."/>
        </authorList>
    </citation>
    <scope>NUCLEOTIDE SEQUENCE [LARGE SCALE GENOMIC DNA]</scope>
    <source>
        <strain evidence="3 4">MTCC 1458</strain>
    </source>
</reference>
<name>A0ABR5AZD9_BACBA</name>
<evidence type="ECO:0000313" key="3">
    <source>
        <dbReference type="EMBL" id="KIL80093.1"/>
    </source>
</evidence>